<evidence type="ECO:0000256" key="1">
    <source>
        <dbReference type="SAM" id="SignalP"/>
    </source>
</evidence>
<accession>A0AAV6MZD2</accession>
<organism evidence="2 3">
    <name type="scientific">Cucurbita argyrosperma subsp. sororia</name>
    <dbReference type="NCBI Taxonomy" id="37648"/>
    <lineage>
        <taxon>Eukaryota</taxon>
        <taxon>Viridiplantae</taxon>
        <taxon>Streptophyta</taxon>
        <taxon>Embryophyta</taxon>
        <taxon>Tracheophyta</taxon>
        <taxon>Spermatophyta</taxon>
        <taxon>Magnoliopsida</taxon>
        <taxon>eudicotyledons</taxon>
        <taxon>Gunneridae</taxon>
        <taxon>Pentapetalae</taxon>
        <taxon>rosids</taxon>
        <taxon>fabids</taxon>
        <taxon>Cucurbitales</taxon>
        <taxon>Cucurbitaceae</taxon>
        <taxon>Cucurbiteae</taxon>
        <taxon>Cucurbita</taxon>
    </lineage>
</organism>
<sequence>MSGRKVSVFLAFLLFFFLVSSELGAARKLMVAGKNAAVNPRTQDSYDPYCDRNSYRSCLPQACDPYVEYCPPKN</sequence>
<proteinExistence type="predicted"/>
<reference evidence="2 3" key="1">
    <citation type="journal article" date="2021" name="Hortic Res">
        <title>The domestication of Cucurbita argyrosperma as revealed by the genome of its wild relative.</title>
        <authorList>
            <person name="Barrera-Redondo J."/>
            <person name="Sanchez-de la Vega G."/>
            <person name="Aguirre-Liguori J.A."/>
            <person name="Castellanos-Morales G."/>
            <person name="Gutierrez-Guerrero Y.T."/>
            <person name="Aguirre-Dugua X."/>
            <person name="Aguirre-Planter E."/>
            <person name="Tenaillon M.I."/>
            <person name="Lira-Saade R."/>
            <person name="Eguiarte L.E."/>
        </authorList>
    </citation>
    <scope>NUCLEOTIDE SEQUENCE [LARGE SCALE GENOMIC DNA]</scope>
    <source>
        <strain evidence="2">JBR-2021</strain>
    </source>
</reference>
<evidence type="ECO:0000313" key="2">
    <source>
        <dbReference type="EMBL" id="KAG6589128.1"/>
    </source>
</evidence>
<comment type="caution">
    <text evidence="2">The sequence shown here is derived from an EMBL/GenBank/DDBJ whole genome shotgun (WGS) entry which is preliminary data.</text>
</comment>
<name>A0AAV6MZD2_9ROSI</name>
<keyword evidence="1" id="KW-0732">Signal</keyword>
<feature type="chain" id="PRO_5043899430" evidence="1">
    <location>
        <begin position="22"/>
        <end position="74"/>
    </location>
</feature>
<gene>
    <name evidence="2" type="ORF">SDJN03_17693</name>
</gene>
<keyword evidence="3" id="KW-1185">Reference proteome</keyword>
<dbReference type="Proteomes" id="UP000685013">
    <property type="component" value="Chromosome 11"/>
</dbReference>
<protein>
    <submittedName>
        <fullName evidence="2">Uncharacterized protein</fullName>
    </submittedName>
</protein>
<feature type="signal peptide" evidence="1">
    <location>
        <begin position="1"/>
        <end position="21"/>
    </location>
</feature>
<evidence type="ECO:0000313" key="3">
    <source>
        <dbReference type="Proteomes" id="UP000685013"/>
    </source>
</evidence>
<dbReference type="EMBL" id="JAGKQH010000011">
    <property type="protein sequence ID" value="KAG6589128.1"/>
    <property type="molecule type" value="Genomic_DNA"/>
</dbReference>
<dbReference type="AlphaFoldDB" id="A0AAV6MZD2"/>
<feature type="non-terminal residue" evidence="2">
    <location>
        <position position="1"/>
    </location>
</feature>